<feature type="transmembrane region" description="Helical" evidence="2">
    <location>
        <begin position="305"/>
        <end position="323"/>
    </location>
</feature>
<dbReference type="InterPro" id="IPR007498">
    <property type="entry name" value="PqiA-like"/>
</dbReference>
<dbReference type="EMBL" id="CP047166">
    <property type="protein sequence ID" value="QRF66715.1"/>
    <property type="molecule type" value="Genomic_DNA"/>
</dbReference>
<protein>
    <recommendedName>
        <fullName evidence="5">Paraquat-inducible protein A</fullName>
    </recommendedName>
</protein>
<feature type="transmembrane region" description="Helical" evidence="2">
    <location>
        <begin position="193"/>
        <end position="216"/>
    </location>
</feature>
<feature type="compositionally biased region" description="Basic residues" evidence="1">
    <location>
        <begin position="128"/>
        <end position="138"/>
    </location>
</feature>
<evidence type="ECO:0000313" key="4">
    <source>
        <dbReference type="Proteomes" id="UP000596387"/>
    </source>
</evidence>
<evidence type="ECO:0000256" key="2">
    <source>
        <dbReference type="SAM" id="Phobius"/>
    </source>
</evidence>
<gene>
    <name evidence="3" type="ORF">GQA70_10575</name>
</gene>
<organism evidence="3 4">
    <name type="scientific">Ponticoccus alexandrii</name>
    <dbReference type="NCBI Taxonomy" id="1943633"/>
    <lineage>
        <taxon>Bacteria</taxon>
        <taxon>Pseudomonadati</taxon>
        <taxon>Pseudomonadota</taxon>
        <taxon>Alphaproteobacteria</taxon>
        <taxon>Rhodobacterales</taxon>
        <taxon>Roseobacteraceae</taxon>
        <taxon>Ponticoccus</taxon>
    </lineage>
</organism>
<keyword evidence="2" id="KW-1133">Transmembrane helix</keyword>
<evidence type="ECO:0000313" key="3">
    <source>
        <dbReference type="EMBL" id="QRF66715.1"/>
    </source>
</evidence>
<accession>A0ABX7F922</accession>
<reference evidence="3 4" key="1">
    <citation type="submission" date="2019-12" db="EMBL/GenBank/DDBJ databases">
        <title>Complete Genome Sequence of a Quorum-Sensing Bacterium,Rhodobacteraceae bacterium C31, Isolated from a marine microalgae symbiotic bacteria.</title>
        <authorList>
            <person name="Zhang Y."/>
        </authorList>
    </citation>
    <scope>NUCLEOTIDE SEQUENCE [LARGE SCALE GENOMIC DNA]</scope>
    <source>
        <strain evidence="3 4">C31</strain>
    </source>
</reference>
<feature type="region of interest" description="Disordered" evidence="1">
    <location>
        <begin position="117"/>
        <end position="138"/>
    </location>
</feature>
<dbReference type="Pfam" id="PF04403">
    <property type="entry name" value="PqiA"/>
    <property type="match status" value="1"/>
</dbReference>
<evidence type="ECO:0000256" key="1">
    <source>
        <dbReference type="SAM" id="MobiDB-lite"/>
    </source>
</evidence>
<feature type="transmembrane region" description="Helical" evidence="2">
    <location>
        <begin position="236"/>
        <end position="263"/>
    </location>
</feature>
<feature type="region of interest" description="Disordered" evidence="1">
    <location>
        <begin position="1"/>
        <end position="64"/>
    </location>
</feature>
<evidence type="ECO:0008006" key="5">
    <source>
        <dbReference type="Google" id="ProtNLM"/>
    </source>
</evidence>
<keyword evidence="4" id="KW-1185">Reference proteome</keyword>
<feature type="transmembrane region" description="Helical" evidence="2">
    <location>
        <begin position="275"/>
        <end position="293"/>
    </location>
</feature>
<keyword evidence="2" id="KW-0472">Membrane</keyword>
<name>A0ABX7F922_9RHOB</name>
<dbReference type="Proteomes" id="UP000596387">
    <property type="component" value="Chromosome"/>
</dbReference>
<sequence>MSTSSSRAARPARSRRCGDPAPAPPRGAPADGRAGVVLHGPAPPSPLRQRRCHDPVFRRSRPSADLPRVQTLRFPRSAFRAGPAAGDPRPRAGALAGAGGVRPFGCGCRDHLRPGAGTDRHGGLRTGRAGHGRGRRHGRASGACRALRDLCHQPARRLALDGRGLCPAAGGSAGALVVDLLRRAAALARWGNLLLLLLYPLSWTAPLLKAGLLPLFGMSEISVLSGLAALWQSDRFLALVVALFALVAPMAKTAGLALVSFGLAPRCWLSTLTALGRLAMADVFLVALYVTLAKGLGVGRVDTAWGLYLFTGCILASLLFGTVEKTLAQDR</sequence>
<keyword evidence="2" id="KW-0812">Transmembrane</keyword>
<proteinExistence type="predicted"/>